<keyword evidence="2" id="KW-1133">Transmembrane helix</keyword>
<dbReference type="Proteomes" id="UP000060277">
    <property type="component" value="Chromosome"/>
</dbReference>
<dbReference type="EMBL" id="CP013480">
    <property type="protein sequence ID" value="ALS60632.1"/>
    <property type="molecule type" value="Genomic_DNA"/>
</dbReference>
<evidence type="ECO:0000259" key="4">
    <source>
        <dbReference type="Pfam" id="PF16220"/>
    </source>
</evidence>
<feature type="region of interest" description="Disordered" evidence="1">
    <location>
        <begin position="70"/>
        <end position="96"/>
    </location>
</feature>
<dbReference type="InterPro" id="IPR032623">
    <property type="entry name" value="FecR_N"/>
</dbReference>
<feature type="compositionally biased region" description="Low complexity" evidence="1">
    <location>
        <begin position="70"/>
        <end position="85"/>
    </location>
</feature>
<protein>
    <recommendedName>
        <fullName evidence="7">Iron dicitrate transport regulator FecR</fullName>
    </recommendedName>
</protein>
<accession>A0ABM5WKW6</accession>
<evidence type="ECO:0000313" key="5">
    <source>
        <dbReference type="EMBL" id="ALS60632.1"/>
    </source>
</evidence>
<keyword evidence="2" id="KW-0472">Membrane</keyword>
<sequence>MSSRPEAKLPRKRRLDALERQAMTWVRRMAAGEMTHADGDALREWARRDPSHAQALADARRQWQHLTQAAQQTASASCTAAAKPAAPAPKPKATRGFDPRRRWWLAGTAGAFATVAGVAVIGAPLGLLPGTTALRADYRTGTGEQRTIALAGNVSVEMNTRTSMALSAGSTPGIDLLGGEAAVDTTRASAPFEIVAGAGRTIARSARVEVRNVAQKVCVTCIEGVADVVHTAGRVQLRARQQLVYDERALQSLVNVGDNDMPAWRDGYLRFAEVPLGEVIDEINRYRPGKVVLMNDKVAARPVTGRFAIRSLDVALGQIEHSLQLSAHTLPGGIVLLG</sequence>
<dbReference type="PANTHER" id="PTHR30273">
    <property type="entry name" value="PERIPLASMIC SIGNAL SENSOR AND SIGMA FACTOR ACTIVATOR FECR-RELATED"/>
    <property type="match status" value="1"/>
</dbReference>
<evidence type="ECO:0008006" key="7">
    <source>
        <dbReference type="Google" id="ProtNLM"/>
    </source>
</evidence>
<feature type="transmembrane region" description="Helical" evidence="2">
    <location>
        <begin position="103"/>
        <end position="127"/>
    </location>
</feature>
<evidence type="ECO:0000256" key="1">
    <source>
        <dbReference type="SAM" id="MobiDB-lite"/>
    </source>
</evidence>
<dbReference type="Gene3D" id="3.55.50.30">
    <property type="match status" value="1"/>
</dbReference>
<dbReference type="InterPro" id="IPR006860">
    <property type="entry name" value="FecR"/>
</dbReference>
<evidence type="ECO:0000313" key="6">
    <source>
        <dbReference type="Proteomes" id="UP000060277"/>
    </source>
</evidence>
<organism evidence="5 6">
    <name type="scientific">Pandoraea norimbergensis</name>
    <dbReference type="NCBI Taxonomy" id="93219"/>
    <lineage>
        <taxon>Bacteria</taxon>
        <taxon>Pseudomonadati</taxon>
        <taxon>Pseudomonadota</taxon>
        <taxon>Betaproteobacteria</taxon>
        <taxon>Burkholderiales</taxon>
        <taxon>Burkholderiaceae</taxon>
        <taxon>Pandoraea</taxon>
    </lineage>
</organism>
<feature type="domain" description="FecR protein" evidence="3">
    <location>
        <begin position="137"/>
        <end position="225"/>
    </location>
</feature>
<dbReference type="InterPro" id="IPR012373">
    <property type="entry name" value="Ferrdict_sens_TM"/>
</dbReference>
<dbReference type="Pfam" id="PF04773">
    <property type="entry name" value="FecR"/>
    <property type="match status" value="1"/>
</dbReference>
<proteinExistence type="predicted"/>
<dbReference type="PIRSF" id="PIRSF018266">
    <property type="entry name" value="FecR"/>
    <property type="match status" value="1"/>
</dbReference>
<dbReference type="PANTHER" id="PTHR30273:SF2">
    <property type="entry name" value="PROTEIN FECR"/>
    <property type="match status" value="1"/>
</dbReference>
<evidence type="ECO:0000259" key="3">
    <source>
        <dbReference type="Pfam" id="PF04773"/>
    </source>
</evidence>
<reference evidence="6" key="1">
    <citation type="submission" date="2015-12" db="EMBL/GenBank/DDBJ databases">
        <title>Complete genome sequence of Pandoraea norimbergensis DSM 11628.</title>
        <authorList>
            <person name="Ee R."/>
            <person name="Lim Y.-L."/>
            <person name="Yong D."/>
            <person name="Yin W.-F."/>
            <person name="Chan K.-G."/>
        </authorList>
    </citation>
    <scope>NUCLEOTIDE SEQUENCE [LARGE SCALE GENOMIC DNA]</scope>
    <source>
        <strain evidence="6">DSM 11628</strain>
    </source>
</reference>
<feature type="domain" description="FecR N-terminal" evidence="4">
    <location>
        <begin position="20"/>
        <end position="61"/>
    </location>
</feature>
<dbReference type="Gene3D" id="2.60.120.1440">
    <property type="match status" value="1"/>
</dbReference>
<name>A0ABM5WKW6_9BURK</name>
<keyword evidence="2" id="KW-0812">Transmembrane</keyword>
<keyword evidence="6" id="KW-1185">Reference proteome</keyword>
<gene>
    <name evidence="5" type="ORF">AT302_13420</name>
</gene>
<dbReference type="Pfam" id="PF16220">
    <property type="entry name" value="DUF4880"/>
    <property type="match status" value="1"/>
</dbReference>
<evidence type="ECO:0000256" key="2">
    <source>
        <dbReference type="SAM" id="Phobius"/>
    </source>
</evidence>
<dbReference type="RefSeq" id="WP_058377546.1">
    <property type="nucleotide sequence ID" value="NZ_CP013480.3"/>
</dbReference>